<organism evidence="1 2">
    <name type="scientific">Halobacillus alkaliphilus</name>
    <dbReference type="NCBI Taxonomy" id="396056"/>
    <lineage>
        <taxon>Bacteria</taxon>
        <taxon>Bacillati</taxon>
        <taxon>Bacillota</taxon>
        <taxon>Bacilli</taxon>
        <taxon>Bacillales</taxon>
        <taxon>Bacillaceae</taxon>
        <taxon>Halobacillus</taxon>
    </lineage>
</organism>
<keyword evidence="2" id="KW-1185">Reference proteome</keyword>
<evidence type="ECO:0000313" key="2">
    <source>
        <dbReference type="Proteomes" id="UP000198897"/>
    </source>
</evidence>
<evidence type="ECO:0000313" key="1">
    <source>
        <dbReference type="EMBL" id="SFF72625.1"/>
    </source>
</evidence>
<name>A0A1I2L096_9BACI</name>
<reference evidence="2" key="1">
    <citation type="submission" date="2016-10" db="EMBL/GenBank/DDBJ databases">
        <authorList>
            <person name="Varghese N."/>
            <person name="Submissions S."/>
        </authorList>
    </citation>
    <scope>NUCLEOTIDE SEQUENCE [LARGE SCALE GENOMIC DNA]</scope>
    <source>
        <strain evidence="2">FP5</strain>
    </source>
</reference>
<proteinExistence type="predicted"/>
<dbReference type="Proteomes" id="UP000198897">
    <property type="component" value="Unassembled WGS sequence"/>
</dbReference>
<sequence length="44" mass="5071">MQSNILILLIAKKQLLMSFYKNNFHFLVATLKKILPISLHTSAK</sequence>
<dbReference type="AlphaFoldDB" id="A0A1I2L096"/>
<gene>
    <name evidence="1" type="ORF">SAMN05216353_10715</name>
</gene>
<accession>A0A1I2L096</accession>
<protein>
    <submittedName>
        <fullName evidence="1">Uncharacterized protein</fullName>
    </submittedName>
</protein>
<dbReference type="EMBL" id="FOOG01000007">
    <property type="protein sequence ID" value="SFF72625.1"/>
    <property type="molecule type" value="Genomic_DNA"/>
</dbReference>